<name>A0A9D4ZMJ5_ADICA</name>
<protein>
    <submittedName>
        <fullName evidence="1">Uncharacterized protein</fullName>
    </submittedName>
</protein>
<evidence type="ECO:0000313" key="2">
    <source>
        <dbReference type="Proteomes" id="UP000886520"/>
    </source>
</evidence>
<dbReference type="EMBL" id="JABFUD020000005">
    <property type="protein sequence ID" value="KAI5079267.1"/>
    <property type="molecule type" value="Genomic_DNA"/>
</dbReference>
<accession>A0A9D4ZMJ5</accession>
<keyword evidence="2" id="KW-1185">Reference proteome</keyword>
<comment type="caution">
    <text evidence="1">The sequence shown here is derived from an EMBL/GenBank/DDBJ whole genome shotgun (WGS) entry which is preliminary data.</text>
</comment>
<dbReference type="AlphaFoldDB" id="A0A9D4ZMJ5"/>
<organism evidence="1 2">
    <name type="scientific">Adiantum capillus-veneris</name>
    <name type="common">Maidenhair fern</name>
    <dbReference type="NCBI Taxonomy" id="13818"/>
    <lineage>
        <taxon>Eukaryota</taxon>
        <taxon>Viridiplantae</taxon>
        <taxon>Streptophyta</taxon>
        <taxon>Embryophyta</taxon>
        <taxon>Tracheophyta</taxon>
        <taxon>Polypodiopsida</taxon>
        <taxon>Polypodiidae</taxon>
        <taxon>Polypodiales</taxon>
        <taxon>Pteridineae</taxon>
        <taxon>Pteridaceae</taxon>
        <taxon>Vittarioideae</taxon>
        <taxon>Adiantum</taxon>
    </lineage>
</organism>
<dbReference type="Proteomes" id="UP000886520">
    <property type="component" value="Chromosome 5"/>
</dbReference>
<proteinExistence type="predicted"/>
<evidence type="ECO:0000313" key="1">
    <source>
        <dbReference type="EMBL" id="KAI5079267.1"/>
    </source>
</evidence>
<dbReference type="OrthoDB" id="2006034at2759"/>
<sequence>MVQGGSALKKLVHVSVQTLQAAEEIQKSSGEALPMEVEYQKEITDAANIEVPAISAAKNEEIVVTTIQEADTETVLKDMFEV</sequence>
<reference evidence="1 2" key="1">
    <citation type="submission" date="2021-01" db="EMBL/GenBank/DDBJ databases">
        <title>Adiantum capillus-veneris genome.</title>
        <authorList>
            <person name="Fang Y."/>
            <person name="Liao Q."/>
        </authorList>
    </citation>
    <scope>NUCLEOTIDE SEQUENCE [LARGE SCALE GENOMIC DNA]</scope>
    <source>
        <strain evidence="1">H3</strain>
        <tissue evidence="1">Leaf</tissue>
    </source>
</reference>
<gene>
    <name evidence="1" type="ORF">GOP47_0004746</name>
</gene>